<dbReference type="OMA" id="SKKWYSE"/>
<dbReference type="VEuPathDB" id="MicrosporidiaDB:NCER_101663"/>
<accession>A0A0F9WFY2</accession>
<evidence type="ECO:0000313" key="3">
    <source>
        <dbReference type="EMBL" id="KKO76261.1"/>
    </source>
</evidence>
<dbReference type="AlphaFoldDB" id="A0A0F9WFY2"/>
<keyword evidence="4" id="KW-1185">Reference proteome</keyword>
<gene>
    <name evidence="3" type="ORF">AAJ76_500093385</name>
</gene>
<feature type="signal peptide" evidence="2">
    <location>
        <begin position="1"/>
        <end position="15"/>
    </location>
</feature>
<reference evidence="3 4" key="1">
    <citation type="journal article" date="2015" name="Environ. Microbiol.">
        <title>Genome analyses suggest the presence of polyploidy and recent human-driven expansions in eight global populations of the honeybee pathogen Nosema ceranae.</title>
        <authorList>
            <person name="Pelin A."/>
            <person name="Selman M."/>
            <person name="Aris-Brosou S."/>
            <person name="Farinelli L."/>
            <person name="Corradi N."/>
        </authorList>
    </citation>
    <scope>NUCLEOTIDE SEQUENCE [LARGE SCALE GENOMIC DNA]</scope>
    <source>
        <strain evidence="3 4">PA08 1199</strain>
    </source>
</reference>
<dbReference type="Proteomes" id="UP000034350">
    <property type="component" value="Unassembled WGS sequence"/>
</dbReference>
<keyword evidence="1" id="KW-0812">Transmembrane</keyword>
<dbReference type="RefSeq" id="XP_024332003.1">
    <property type="nucleotide sequence ID" value="XM_024475895.1"/>
</dbReference>
<dbReference type="VEuPathDB" id="MicrosporidiaDB:G9O61_00g003770"/>
<comment type="caution">
    <text evidence="3">The sequence shown here is derived from an EMBL/GenBank/DDBJ whole genome shotgun (WGS) entry which is preliminary data.</text>
</comment>
<feature type="transmembrane region" description="Helical" evidence="1">
    <location>
        <begin position="135"/>
        <end position="157"/>
    </location>
</feature>
<dbReference type="GeneID" id="36320843"/>
<feature type="chain" id="PRO_5012452567" evidence="2">
    <location>
        <begin position="16"/>
        <end position="166"/>
    </location>
</feature>
<evidence type="ECO:0000313" key="4">
    <source>
        <dbReference type="Proteomes" id="UP000034350"/>
    </source>
</evidence>
<dbReference type="VEuPathDB" id="MicrosporidiaDB:AAJ76_500093385"/>
<name>A0A0F9WFY2_9MICR</name>
<evidence type="ECO:0000256" key="2">
    <source>
        <dbReference type="SAM" id="SignalP"/>
    </source>
</evidence>
<keyword evidence="2" id="KW-0732">Signal</keyword>
<protein>
    <submittedName>
        <fullName evidence="3">Uncharacterized protein</fullName>
    </submittedName>
</protein>
<keyword evidence="1" id="KW-1133">Transmembrane helix</keyword>
<keyword evidence="1" id="KW-0472">Membrane</keyword>
<sequence>MKFILCLSLIYCSSPLQTPIFKKKNNKFTAELPFSRGVDVKSYEIMVGSLSAKETDFTTLDKKRDQHGIRESIKVRLDAIKNKDDSHLYAISVEELIGKKSKKWYSETFRFDSRKKQWVLSRTYEEDPWYIKHKMYVIGASSVCAVGLVGFILASYLKKKNEESDL</sequence>
<proteinExistence type="predicted"/>
<dbReference type="EMBL" id="JPQZ01000005">
    <property type="protein sequence ID" value="KKO76261.1"/>
    <property type="molecule type" value="Genomic_DNA"/>
</dbReference>
<organism evidence="3 4">
    <name type="scientific">Vairimorpha ceranae</name>
    <dbReference type="NCBI Taxonomy" id="40302"/>
    <lineage>
        <taxon>Eukaryota</taxon>
        <taxon>Fungi</taxon>
        <taxon>Fungi incertae sedis</taxon>
        <taxon>Microsporidia</taxon>
        <taxon>Nosematidae</taxon>
        <taxon>Vairimorpha</taxon>
    </lineage>
</organism>
<evidence type="ECO:0000256" key="1">
    <source>
        <dbReference type="SAM" id="Phobius"/>
    </source>
</evidence>